<dbReference type="Pfam" id="PF00481">
    <property type="entry name" value="PP2C"/>
    <property type="match status" value="1"/>
</dbReference>
<dbReference type="InterPro" id="IPR015655">
    <property type="entry name" value="PP2C"/>
</dbReference>
<feature type="domain" description="PPM-type phosphatase" evidence="1">
    <location>
        <begin position="1"/>
        <end position="126"/>
    </location>
</feature>
<evidence type="ECO:0000313" key="2">
    <source>
        <dbReference type="EMBL" id="OAY29999.1"/>
    </source>
</evidence>
<protein>
    <recommendedName>
        <fullName evidence="1">PPM-type phosphatase domain-containing protein</fullName>
    </recommendedName>
</protein>
<dbReference type="SUPFAM" id="SSF81606">
    <property type="entry name" value="PP2C-like"/>
    <property type="match status" value="1"/>
</dbReference>
<dbReference type="InterPro" id="IPR036457">
    <property type="entry name" value="PPM-type-like_dom_sf"/>
</dbReference>
<dbReference type="GO" id="GO:1902531">
    <property type="term" value="P:regulation of intracellular signal transduction"/>
    <property type="evidence" value="ECO:0000318"/>
    <property type="project" value="GO_Central"/>
</dbReference>
<sequence length="212" mass="23628">MRMRTEAERIRKCKWRVFALQDEPKEARVWLPNNDSHGLAMARAFRDFCLKDFGLISVPNVSCQLLTDKDEFRVLATDGIWGFPSNKEVVDIVASALARSSAARALVESAVRAWRYKYPTSKVADCAVLKEDDPSGPTGLGRSGTVRSGKEVLLELSAEVDSSNQDETQLESGIDWSALEGVSRINTLLTLPRFVPRKDDKKAAGEKKKTRK</sequence>
<proteinExistence type="predicted"/>
<dbReference type="Gene3D" id="3.60.40.10">
    <property type="entry name" value="PPM-type phosphatase domain"/>
    <property type="match status" value="1"/>
</dbReference>
<dbReference type="AlphaFoldDB" id="A0A2C9UIF1"/>
<dbReference type="InterPro" id="IPR001932">
    <property type="entry name" value="PPM-type_phosphatase-like_dom"/>
</dbReference>
<accession>A0A2C9UIF1</accession>
<evidence type="ECO:0000259" key="1">
    <source>
        <dbReference type="PROSITE" id="PS51746"/>
    </source>
</evidence>
<organism evidence="2">
    <name type="scientific">Manihot esculenta</name>
    <name type="common">Cassava</name>
    <name type="synonym">Jatropha manihot</name>
    <dbReference type="NCBI Taxonomy" id="3983"/>
    <lineage>
        <taxon>Eukaryota</taxon>
        <taxon>Viridiplantae</taxon>
        <taxon>Streptophyta</taxon>
        <taxon>Embryophyta</taxon>
        <taxon>Tracheophyta</taxon>
        <taxon>Spermatophyta</taxon>
        <taxon>Magnoliopsida</taxon>
        <taxon>eudicotyledons</taxon>
        <taxon>Gunneridae</taxon>
        <taxon>Pentapetalae</taxon>
        <taxon>rosids</taxon>
        <taxon>fabids</taxon>
        <taxon>Malpighiales</taxon>
        <taxon>Euphorbiaceae</taxon>
        <taxon>Crotonoideae</taxon>
        <taxon>Manihoteae</taxon>
        <taxon>Manihot</taxon>
    </lineage>
</organism>
<name>A0A2C9UIF1_MANES</name>
<gene>
    <name evidence="2" type="ORF">MANES_15G188700</name>
</gene>
<reference evidence="2" key="1">
    <citation type="submission" date="2016-02" db="EMBL/GenBank/DDBJ databases">
        <title>WGS assembly of Manihot esculenta.</title>
        <authorList>
            <person name="Bredeson J.V."/>
            <person name="Prochnik S.E."/>
            <person name="Lyons J.B."/>
            <person name="Schmutz J."/>
            <person name="Grimwood J."/>
            <person name="Vrebalov J."/>
            <person name="Bart R.S."/>
            <person name="Amuge T."/>
            <person name="Ferguson M.E."/>
            <person name="Green R."/>
            <person name="Putnam N."/>
            <person name="Stites J."/>
            <person name="Rounsley S."/>
            <person name="Rokhsar D.S."/>
        </authorList>
    </citation>
    <scope>NUCLEOTIDE SEQUENCE [LARGE SCALE GENOMIC DNA]</scope>
    <source>
        <tissue evidence="2">Leaf</tissue>
    </source>
</reference>
<dbReference type="GO" id="GO:0004722">
    <property type="term" value="F:protein serine/threonine phosphatase activity"/>
    <property type="evidence" value="ECO:0000318"/>
    <property type="project" value="GO_Central"/>
</dbReference>
<dbReference type="PROSITE" id="PS51746">
    <property type="entry name" value="PPM_2"/>
    <property type="match status" value="1"/>
</dbReference>
<dbReference type="EMBL" id="CM004401">
    <property type="protein sequence ID" value="OAY29999.1"/>
    <property type="molecule type" value="Genomic_DNA"/>
</dbReference>
<dbReference type="PANTHER" id="PTHR47992">
    <property type="entry name" value="PROTEIN PHOSPHATASE"/>
    <property type="match status" value="1"/>
</dbReference>